<reference evidence="8" key="1">
    <citation type="submission" date="2022-05" db="EMBL/GenBank/DDBJ databases">
        <title>The Musa troglodytarum L. genome provides insights into the mechanism of non-climacteric behaviour and enrichment of carotenoids.</title>
        <authorList>
            <person name="Wang J."/>
        </authorList>
    </citation>
    <scope>NUCLEOTIDE SEQUENCE</scope>
    <source>
        <tissue evidence="8">Leaf</tissue>
    </source>
</reference>
<keyword evidence="2" id="KW-0964">Secreted</keyword>
<proteinExistence type="inferred from homology"/>
<dbReference type="CDD" id="cd15798">
    <property type="entry name" value="PMEI-like_3"/>
    <property type="match status" value="1"/>
</dbReference>
<comment type="subcellular location">
    <subcellularLocation>
        <location evidence="1">Secreted</location>
        <location evidence="1">Extracellular space</location>
    </subcellularLocation>
</comment>
<dbReference type="AlphaFoldDB" id="A0A9E7EHH7"/>
<keyword evidence="9" id="KW-1185">Reference proteome</keyword>
<gene>
    <name evidence="8" type="ORF">MUK42_25312</name>
</gene>
<evidence type="ECO:0000259" key="7">
    <source>
        <dbReference type="SMART" id="SM00856"/>
    </source>
</evidence>
<accession>A0A9E7EHH7</accession>
<evidence type="ECO:0000256" key="2">
    <source>
        <dbReference type="ARBA" id="ARBA00022525"/>
    </source>
</evidence>
<feature type="domain" description="Pectinesterase inhibitor" evidence="7">
    <location>
        <begin position="31"/>
        <end position="190"/>
    </location>
</feature>
<feature type="chain" id="PRO_5039579869" evidence="6">
    <location>
        <begin position="30"/>
        <end position="197"/>
    </location>
</feature>
<evidence type="ECO:0000256" key="4">
    <source>
        <dbReference type="ARBA" id="ARBA00023157"/>
    </source>
</evidence>
<dbReference type="Proteomes" id="UP001055439">
    <property type="component" value="Chromosome 1"/>
</dbReference>
<dbReference type="SUPFAM" id="SSF101148">
    <property type="entry name" value="Plant invertase/pectin methylesterase inhibitor"/>
    <property type="match status" value="1"/>
</dbReference>
<keyword evidence="4" id="KW-1015">Disulfide bond</keyword>
<dbReference type="EMBL" id="CP097502">
    <property type="protein sequence ID" value="URD75978.1"/>
    <property type="molecule type" value="Genomic_DNA"/>
</dbReference>
<dbReference type="InterPro" id="IPR006501">
    <property type="entry name" value="Pectinesterase_inhib_dom"/>
</dbReference>
<evidence type="ECO:0000313" key="9">
    <source>
        <dbReference type="Proteomes" id="UP001055439"/>
    </source>
</evidence>
<evidence type="ECO:0000256" key="5">
    <source>
        <dbReference type="ARBA" id="ARBA00038471"/>
    </source>
</evidence>
<dbReference type="InterPro" id="IPR035513">
    <property type="entry name" value="Invertase/methylesterase_inhib"/>
</dbReference>
<keyword evidence="3 6" id="KW-0732">Signal</keyword>
<evidence type="ECO:0000256" key="1">
    <source>
        <dbReference type="ARBA" id="ARBA00004239"/>
    </source>
</evidence>
<dbReference type="InterPro" id="IPR051955">
    <property type="entry name" value="PME_Inhibitor"/>
</dbReference>
<dbReference type="GO" id="GO:0004857">
    <property type="term" value="F:enzyme inhibitor activity"/>
    <property type="evidence" value="ECO:0007669"/>
    <property type="project" value="InterPro"/>
</dbReference>
<feature type="signal peptide" evidence="6">
    <location>
        <begin position="1"/>
        <end position="29"/>
    </location>
</feature>
<comment type="similarity">
    <text evidence="5">Belongs to the PMEI family.</text>
</comment>
<dbReference type="OrthoDB" id="1430376at2759"/>
<dbReference type="NCBIfam" id="TIGR01614">
    <property type="entry name" value="PME_inhib"/>
    <property type="match status" value="1"/>
</dbReference>
<evidence type="ECO:0000313" key="8">
    <source>
        <dbReference type="EMBL" id="URD75978.1"/>
    </source>
</evidence>
<organism evidence="8 9">
    <name type="scientific">Musa troglodytarum</name>
    <name type="common">fe'i banana</name>
    <dbReference type="NCBI Taxonomy" id="320322"/>
    <lineage>
        <taxon>Eukaryota</taxon>
        <taxon>Viridiplantae</taxon>
        <taxon>Streptophyta</taxon>
        <taxon>Embryophyta</taxon>
        <taxon>Tracheophyta</taxon>
        <taxon>Spermatophyta</taxon>
        <taxon>Magnoliopsida</taxon>
        <taxon>Liliopsida</taxon>
        <taxon>Zingiberales</taxon>
        <taxon>Musaceae</taxon>
        <taxon>Musa</taxon>
    </lineage>
</organism>
<sequence>MARAMPFSPPALAFLLAVICCSTWAVTSAGSPTEFVRSSCSATRYPDLCFRCLASYAPAVRHSPRQLARAAMAVSADRARSASAYVSRVVAGAKPVRPRDAGAVRDCLENMADSVDRLRRSAEELDLAGGAGSPEFSWHMSNVRTWCSAALTDENTCLDSLEEHCSGGVRSAIRPKVVEVAQMTSNALALVNRVWSK</sequence>
<dbReference type="GO" id="GO:0005576">
    <property type="term" value="C:extracellular region"/>
    <property type="evidence" value="ECO:0007669"/>
    <property type="project" value="UniProtKB-SubCell"/>
</dbReference>
<dbReference type="PANTHER" id="PTHR31080">
    <property type="entry name" value="PECTINESTERASE INHIBITOR-LIKE"/>
    <property type="match status" value="1"/>
</dbReference>
<dbReference type="PANTHER" id="PTHR31080:SF87">
    <property type="entry name" value="PECTINESTERASE INHIBITOR 7"/>
    <property type="match status" value="1"/>
</dbReference>
<dbReference type="Pfam" id="PF04043">
    <property type="entry name" value="PMEI"/>
    <property type="match status" value="1"/>
</dbReference>
<dbReference type="Gene3D" id="1.20.140.40">
    <property type="entry name" value="Invertase/pectin methylesterase inhibitor family protein"/>
    <property type="match status" value="1"/>
</dbReference>
<dbReference type="FunFam" id="1.20.140.40:FF:000006">
    <property type="entry name" value="Pectinesterase inhibitor 3"/>
    <property type="match status" value="1"/>
</dbReference>
<protein>
    <submittedName>
        <fullName evidence="8">21 kDa protein</fullName>
    </submittedName>
</protein>
<evidence type="ECO:0000256" key="6">
    <source>
        <dbReference type="SAM" id="SignalP"/>
    </source>
</evidence>
<name>A0A9E7EHH7_9LILI</name>
<evidence type="ECO:0000256" key="3">
    <source>
        <dbReference type="ARBA" id="ARBA00022729"/>
    </source>
</evidence>
<dbReference type="SMART" id="SM00856">
    <property type="entry name" value="PMEI"/>
    <property type="match status" value="1"/>
</dbReference>